<evidence type="ECO:0000256" key="5">
    <source>
        <dbReference type="ARBA" id="ARBA00022801"/>
    </source>
</evidence>
<dbReference type="FunFam" id="1.20.930.40:FF:000001">
    <property type="entry name" value="N-acetylated-alpha-linked acidic dipeptidase 2"/>
    <property type="match status" value="1"/>
</dbReference>
<dbReference type="InterPro" id="IPR036757">
    <property type="entry name" value="TFR-like_dimer_dom_sf"/>
</dbReference>
<dbReference type="SUPFAM" id="SSF53187">
    <property type="entry name" value="Zn-dependent exopeptidases"/>
    <property type="match status" value="1"/>
</dbReference>
<feature type="domain" description="Transferrin receptor-like dimerisation" evidence="9">
    <location>
        <begin position="107"/>
        <end position="200"/>
    </location>
</feature>
<reference evidence="11" key="1">
    <citation type="journal article" date="2017" name="Nat. Commun.">
        <title>The North American bullfrog draft genome provides insight into hormonal regulation of long noncoding RNA.</title>
        <authorList>
            <person name="Hammond S.A."/>
            <person name="Warren R.L."/>
            <person name="Vandervalk B.P."/>
            <person name="Kucuk E."/>
            <person name="Khan H."/>
            <person name="Gibb E.A."/>
            <person name="Pandoh P."/>
            <person name="Kirk H."/>
            <person name="Zhao Y."/>
            <person name="Jones M."/>
            <person name="Mungall A.J."/>
            <person name="Coope R."/>
            <person name="Pleasance S."/>
            <person name="Moore R.A."/>
            <person name="Holt R.A."/>
            <person name="Round J.M."/>
            <person name="Ohora S."/>
            <person name="Walle B.V."/>
            <person name="Veldhoen N."/>
            <person name="Helbing C.C."/>
            <person name="Birol I."/>
        </authorList>
    </citation>
    <scope>NUCLEOTIDE SEQUENCE [LARGE SCALE GENOMIC DNA]</scope>
</reference>
<dbReference type="PANTHER" id="PTHR10404">
    <property type="entry name" value="N-ACETYLATED-ALPHA-LINKED ACIDIC DIPEPTIDASE"/>
    <property type="match status" value="1"/>
</dbReference>
<keyword evidence="6" id="KW-0862">Zinc</keyword>
<dbReference type="InterPro" id="IPR039373">
    <property type="entry name" value="Peptidase_M28B"/>
</dbReference>
<dbReference type="Gene3D" id="3.40.630.10">
    <property type="entry name" value="Zn peptidases"/>
    <property type="match status" value="1"/>
</dbReference>
<evidence type="ECO:0000256" key="7">
    <source>
        <dbReference type="ARBA" id="ARBA00023049"/>
    </source>
</evidence>
<dbReference type="AlphaFoldDB" id="A0A2G9R9Z2"/>
<evidence type="ECO:0000256" key="8">
    <source>
        <dbReference type="ARBA" id="ARBA00023180"/>
    </source>
</evidence>
<dbReference type="Proteomes" id="UP000228934">
    <property type="component" value="Unassembled WGS sequence"/>
</dbReference>
<dbReference type="OrthoDB" id="5841748at2759"/>
<dbReference type="GO" id="GO:0006508">
    <property type="term" value="P:proteolysis"/>
    <property type="evidence" value="ECO:0007669"/>
    <property type="project" value="UniProtKB-KW"/>
</dbReference>
<comment type="similarity">
    <text evidence="2">Belongs to the peptidase M28 family. M28B subfamily.</text>
</comment>
<keyword evidence="7" id="KW-0482">Metalloprotease</keyword>
<keyword evidence="11" id="KW-1185">Reference proteome</keyword>
<dbReference type="GO" id="GO:0046872">
    <property type="term" value="F:metal ion binding"/>
    <property type="evidence" value="ECO:0007669"/>
    <property type="project" value="UniProtKB-KW"/>
</dbReference>
<keyword evidence="4" id="KW-0479">Metal-binding</keyword>
<organism evidence="10 11">
    <name type="scientific">Aquarana catesbeiana</name>
    <name type="common">American bullfrog</name>
    <name type="synonym">Rana catesbeiana</name>
    <dbReference type="NCBI Taxonomy" id="8400"/>
    <lineage>
        <taxon>Eukaryota</taxon>
        <taxon>Metazoa</taxon>
        <taxon>Chordata</taxon>
        <taxon>Craniata</taxon>
        <taxon>Vertebrata</taxon>
        <taxon>Euteleostomi</taxon>
        <taxon>Amphibia</taxon>
        <taxon>Batrachia</taxon>
        <taxon>Anura</taxon>
        <taxon>Neobatrachia</taxon>
        <taxon>Ranoidea</taxon>
        <taxon>Ranidae</taxon>
        <taxon>Aquarana</taxon>
    </lineage>
</organism>
<evidence type="ECO:0000256" key="6">
    <source>
        <dbReference type="ARBA" id="ARBA00022833"/>
    </source>
</evidence>
<gene>
    <name evidence="10" type="ORF">AB205_0158350</name>
</gene>
<dbReference type="GO" id="GO:0008237">
    <property type="term" value="F:metallopeptidase activity"/>
    <property type="evidence" value="ECO:0007669"/>
    <property type="project" value="UniProtKB-KW"/>
</dbReference>
<evidence type="ECO:0000256" key="3">
    <source>
        <dbReference type="ARBA" id="ARBA00022670"/>
    </source>
</evidence>
<evidence type="ECO:0000259" key="9">
    <source>
        <dbReference type="Pfam" id="PF04253"/>
    </source>
</evidence>
<evidence type="ECO:0000313" key="11">
    <source>
        <dbReference type="Proteomes" id="UP000228934"/>
    </source>
</evidence>
<dbReference type="Gene3D" id="1.20.930.40">
    <property type="entry name" value="Transferrin receptor-like, dimerisation domain"/>
    <property type="match status" value="1"/>
</dbReference>
<evidence type="ECO:0000256" key="1">
    <source>
        <dbReference type="ARBA" id="ARBA00001947"/>
    </source>
</evidence>
<dbReference type="GO" id="GO:0004180">
    <property type="term" value="F:carboxypeptidase activity"/>
    <property type="evidence" value="ECO:0007669"/>
    <property type="project" value="TreeGrafter"/>
</dbReference>
<dbReference type="SUPFAM" id="SSF47672">
    <property type="entry name" value="Transferrin receptor-like dimerisation domain"/>
    <property type="match status" value="1"/>
</dbReference>
<keyword evidence="8" id="KW-0325">Glycoprotein</keyword>
<dbReference type="PANTHER" id="PTHR10404:SF36">
    <property type="entry name" value="GLUTAMATE CARBOXYPEPTIDASE 2"/>
    <property type="match status" value="1"/>
</dbReference>
<sequence length="203" mass="22836">MMEACKLTTESGLSSHDTPWSVYRGKEGRYSGYPVYHSVYETAEIVDTFYDPFYKNHLAVAKVRGGLVYELADSAVLPFDVRDYADAIKSYTDIIVSITKKTPLQMEAYNVSLVRSVNDQLMFLERAFIDPLGLPGRRFYRHVIFAPSSHNKYAGESFPGIYDALFDIANKEDQASAWDEVKKQISVAAFTVQAAAQTLEETS</sequence>
<keyword evidence="3" id="KW-0645">Protease</keyword>
<protein>
    <recommendedName>
        <fullName evidence="9">Transferrin receptor-like dimerisation domain-containing protein</fullName>
    </recommendedName>
</protein>
<evidence type="ECO:0000256" key="4">
    <source>
        <dbReference type="ARBA" id="ARBA00022723"/>
    </source>
</evidence>
<evidence type="ECO:0000313" key="10">
    <source>
        <dbReference type="EMBL" id="PIO24605.1"/>
    </source>
</evidence>
<comment type="cofactor">
    <cofactor evidence="1">
        <name>Zn(2+)</name>
        <dbReference type="ChEBI" id="CHEBI:29105"/>
    </cofactor>
</comment>
<name>A0A2G9R9Z2_AQUCT</name>
<accession>A0A2G9R9Z2</accession>
<dbReference type="Pfam" id="PF04253">
    <property type="entry name" value="TFR_dimer"/>
    <property type="match status" value="1"/>
</dbReference>
<evidence type="ECO:0000256" key="2">
    <source>
        <dbReference type="ARBA" id="ARBA00005634"/>
    </source>
</evidence>
<keyword evidence="5" id="KW-0378">Hydrolase</keyword>
<dbReference type="InterPro" id="IPR007365">
    <property type="entry name" value="TFR-like_dimer_dom"/>
</dbReference>
<dbReference type="EMBL" id="KV954043">
    <property type="protein sequence ID" value="PIO24605.1"/>
    <property type="molecule type" value="Genomic_DNA"/>
</dbReference>
<proteinExistence type="inferred from homology"/>